<keyword evidence="1" id="KW-0732">Signal</keyword>
<dbReference type="RefSeq" id="WP_341698076.1">
    <property type="nucleotide sequence ID" value="NZ_JBBYHR010000010.1"/>
</dbReference>
<reference evidence="2 3" key="1">
    <citation type="submission" date="2024-04" db="EMBL/GenBank/DDBJ databases">
        <title>Flavobacterium sp. DGU11 16S ribosomal RNA gene Genome sequencing and assembly.</title>
        <authorList>
            <person name="Park S."/>
        </authorList>
    </citation>
    <scope>NUCLEOTIDE SEQUENCE [LARGE SCALE GENOMIC DNA]</scope>
    <source>
        <strain evidence="2 3">DGU11</strain>
    </source>
</reference>
<feature type="chain" id="PRO_5045609885" description="Peptidase C39-like domain-containing protein" evidence="1">
    <location>
        <begin position="19"/>
        <end position="218"/>
    </location>
</feature>
<dbReference type="EMBL" id="JBBYHR010000010">
    <property type="protein sequence ID" value="MEL1245779.1"/>
    <property type="molecule type" value="Genomic_DNA"/>
</dbReference>
<accession>A0ABU9I026</accession>
<protein>
    <recommendedName>
        <fullName evidence="4">Peptidase C39-like domain-containing protein</fullName>
    </recommendedName>
</protein>
<proteinExistence type="predicted"/>
<gene>
    <name evidence="2" type="ORF">AAEO56_16015</name>
</gene>
<feature type="signal peptide" evidence="1">
    <location>
        <begin position="1"/>
        <end position="18"/>
    </location>
</feature>
<evidence type="ECO:0000313" key="3">
    <source>
        <dbReference type="Proteomes" id="UP001464555"/>
    </source>
</evidence>
<comment type="caution">
    <text evidence="2">The sequence shown here is derived from an EMBL/GenBank/DDBJ whole genome shotgun (WGS) entry which is preliminary data.</text>
</comment>
<sequence length="218" mass="24539">MKQLLLALFATIILMACQWDKTAPNASITKDPANYEAFKISITKHKAELSGKPYSEVSSYFFHLVNDSLPAYWNGTPWDFYGMTRTPQQGEIACGYFVTNTLADLGLKIERVKLAQCASGEMIKKLCTDIHTFSGIKNFEAYMDKQPENSVFIVGLDFHTGYIVKDATGSYFLHSNYIKRKGVMKEKIGESAALAKNKFFMIGSLTANKKRLEEWVGK</sequence>
<organism evidence="2 3">
    <name type="scientific">Flavobacterium arundinis</name>
    <dbReference type="NCBI Taxonomy" id="3139143"/>
    <lineage>
        <taxon>Bacteria</taxon>
        <taxon>Pseudomonadati</taxon>
        <taxon>Bacteroidota</taxon>
        <taxon>Flavobacteriia</taxon>
        <taxon>Flavobacteriales</taxon>
        <taxon>Flavobacteriaceae</taxon>
        <taxon>Flavobacterium</taxon>
    </lineage>
</organism>
<evidence type="ECO:0000256" key="1">
    <source>
        <dbReference type="SAM" id="SignalP"/>
    </source>
</evidence>
<keyword evidence="3" id="KW-1185">Reference proteome</keyword>
<evidence type="ECO:0008006" key="4">
    <source>
        <dbReference type="Google" id="ProtNLM"/>
    </source>
</evidence>
<name>A0ABU9I026_9FLAO</name>
<dbReference type="Proteomes" id="UP001464555">
    <property type="component" value="Unassembled WGS sequence"/>
</dbReference>
<dbReference type="PROSITE" id="PS51257">
    <property type="entry name" value="PROKAR_LIPOPROTEIN"/>
    <property type="match status" value="1"/>
</dbReference>
<evidence type="ECO:0000313" key="2">
    <source>
        <dbReference type="EMBL" id="MEL1245779.1"/>
    </source>
</evidence>